<sequence>MEERMAEPVRARRLTDAGGQALQRLVRRGNHDQDSNEPRRILSLGEAKWGEVMGHGHLQRLARARDLLAVKGFDTRDTVLACRSRAGFTEELRVDVRTGVALIGLDQLYPGRC</sequence>
<protein>
    <submittedName>
        <fullName evidence="1">Uncharacterized protein</fullName>
    </submittedName>
</protein>
<dbReference type="AlphaFoldDB" id="A0A5M3WLE4"/>
<accession>A0A5M3WLE4</accession>
<organism evidence="1 2">
    <name type="scientific">Acrocarpospora macrocephala</name>
    <dbReference type="NCBI Taxonomy" id="150177"/>
    <lineage>
        <taxon>Bacteria</taxon>
        <taxon>Bacillati</taxon>
        <taxon>Actinomycetota</taxon>
        <taxon>Actinomycetes</taxon>
        <taxon>Streptosporangiales</taxon>
        <taxon>Streptosporangiaceae</taxon>
        <taxon>Acrocarpospora</taxon>
    </lineage>
</organism>
<gene>
    <name evidence="1" type="ORF">Amac_036940</name>
</gene>
<proteinExistence type="predicted"/>
<evidence type="ECO:0000313" key="1">
    <source>
        <dbReference type="EMBL" id="GES10097.1"/>
    </source>
</evidence>
<keyword evidence="2" id="KW-1185">Reference proteome</keyword>
<comment type="caution">
    <text evidence="1">The sequence shown here is derived from an EMBL/GenBank/DDBJ whole genome shotgun (WGS) entry which is preliminary data.</text>
</comment>
<dbReference type="EMBL" id="BLAE01000019">
    <property type="protein sequence ID" value="GES10097.1"/>
    <property type="molecule type" value="Genomic_DNA"/>
</dbReference>
<name>A0A5M3WLE4_9ACTN</name>
<dbReference type="Proteomes" id="UP000331127">
    <property type="component" value="Unassembled WGS sequence"/>
</dbReference>
<evidence type="ECO:0000313" key="2">
    <source>
        <dbReference type="Proteomes" id="UP000331127"/>
    </source>
</evidence>
<reference evidence="1 2" key="1">
    <citation type="submission" date="2019-10" db="EMBL/GenBank/DDBJ databases">
        <title>Whole genome shotgun sequence of Acrocarpospora macrocephala NBRC 16266.</title>
        <authorList>
            <person name="Ichikawa N."/>
            <person name="Kimura A."/>
            <person name="Kitahashi Y."/>
            <person name="Komaki H."/>
            <person name="Oguchi A."/>
        </authorList>
    </citation>
    <scope>NUCLEOTIDE SEQUENCE [LARGE SCALE GENOMIC DNA]</scope>
    <source>
        <strain evidence="1 2">NBRC 16266</strain>
    </source>
</reference>